<dbReference type="AlphaFoldDB" id="A0A090IXF9"/>
<organism evidence="1 4">
    <name type="scientific">Caldibacillus thermoamylovorans</name>
    <dbReference type="NCBI Taxonomy" id="35841"/>
    <lineage>
        <taxon>Bacteria</taxon>
        <taxon>Bacillati</taxon>
        <taxon>Bacillota</taxon>
        <taxon>Bacilli</taxon>
        <taxon>Bacillales</taxon>
        <taxon>Bacillaceae</taxon>
        <taxon>Caldibacillus</taxon>
    </lineage>
</organism>
<sequence length="102" mass="11982">MSNGEQPIFLYKISPKLYRYIITELETNFHIQPYDVQLEAINKDEGIKLIVRFGENFNHSSEQFFSNEQLENEKLALKEFIAKTGGQCIQVLKDDYFNKMTP</sequence>
<dbReference type="Proteomes" id="UP000032076">
    <property type="component" value="Unassembled WGS sequence"/>
</dbReference>
<dbReference type="PATRIC" id="fig|35841.7.peg.1748"/>
<gene>
    <name evidence="2" type="ORF">B4167_3677</name>
    <name evidence="1" type="ORF">BT1A1_1306</name>
</gene>
<proteinExistence type="predicted"/>
<evidence type="ECO:0000313" key="4">
    <source>
        <dbReference type="Proteomes" id="UP000040576"/>
    </source>
</evidence>
<dbReference type="Proteomes" id="UP000040576">
    <property type="component" value="Unassembled WGS sequence"/>
</dbReference>
<reference evidence="1 4" key="1">
    <citation type="submission" date="2014-07" db="EMBL/GenBank/DDBJ databases">
        <authorList>
            <person name="Wibberg Daniel"/>
        </authorList>
    </citation>
    <scope>NUCLEOTIDE SEQUENCE [LARGE SCALE GENOMIC DNA]</scope>
</reference>
<reference evidence="2 3" key="2">
    <citation type="submission" date="2015-01" db="EMBL/GenBank/DDBJ databases">
        <title>Draft Genome Sequences of Four Bacillus thermoamylovorans Strains, Isolated From Food Products.</title>
        <authorList>
            <person name="Krawcyk A.O."/>
            <person name="Berendsen E.M."/>
            <person name="Eijlander R.T."/>
            <person name="de Jong A."/>
            <person name="Wells-Bennik M."/>
            <person name="Kuipers O.P."/>
        </authorList>
    </citation>
    <scope>NUCLEOTIDE SEQUENCE [LARGE SCALE GENOMIC DNA]</scope>
    <source>
        <strain evidence="2 3">B4167</strain>
    </source>
</reference>
<protein>
    <submittedName>
        <fullName evidence="1">Uncharacterized protein</fullName>
    </submittedName>
</protein>
<dbReference type="OrthoDB" id="2629255at2"/>
<dbReference type="EMBL" id="JXLU01000127">
    <property type="protein sequence ID" value="KIO71420.1"/>
    <property type="molecule type" value="Genomic_DNA"/>
</dbReference>
<evidence type="ECO:0000313" key="2">
    <source>
        <dbReference type="EMBL" id="KIO71420.1"/>
    </source>
</evidence>
<name>A0A090IXF9_9BACI</name>
<accession>A0A090IXF9</accession>
<keyword evidence="4" id="KW-1185">Reference proteome</keyword>
<dbReference type="RefSeq" id="WP_034769263.1">
    <property type="nucleotide sequence ID" value="NZ_CCRF01000042.1"/>
</dbReference>
<evidence type="ECO:0000313" key="3">
    <source>
        <dbReference type="Proteomes" id="UP000032076"/>
    </source>
</evidence>
<dbReference type="EMBL" id="CCRF01000042">
    <property type="protein sequence ID" value="CEE01138.1"/>
    <property type="molecule type" value="Genomic_DNA"/>
</dbReference>
<evidence type="ECO:0000313" key="1">
    <source>
        <dbReference type="EMBL" id="CEE01138.1"/>
    </source>
</evidence>